<name>A0A0N4ZDZ8_PARTI</name>
<dbReference type="WBParaSite" id="PTRK_0000583400.1">
    <property type="protein sequence ID" value="PTRK_0000583400.1"/>
    <property type="gene ID" value="PTRK_0000583400"/>
</dbReference>
<dbReference type="AlphaFoldDB" id="A0A0N4ZDZ8"/>
<evidence type="ECO:0000313" key="4">
    <source>
        <dbReference type="WBParaSite" id="PTRK_0000583400.1"/>
    </source>
</evidence>
<evidence type="ECO:0000256" key="1">
    <source>
        <dbReference type="SAM" id="MobiDB-lite"/>
    </source>
</evidence>
<accession>A0A0N4ZDZ8</accession>
<feature type="chain" id="PRO_5005891573" evidence="2">
    <location>
        <begin position="17"/>
        <end position="422"/>
    </location>
</feature>
<feature type="compositionally biased region" description="Basic and acidic residues" evidence="1">
    <location>
        <begin position="403"/>
        <end position="416"/>
    </location>
</feature>
<proteinExistence type="predicted"/>
<keyword evidence="2" id="KW-0732">Signal</keyword>
<dbReference type="SMART" id="SM00289">
    <property type="entry name" value="WR1"/>
    <property type="match status" value="1"/>
</dbReference>
<dbReference type="Proteomes" id="UP000038045">
    <property type="component" value="Unplaced"/>
</dbReference>
<organism evidence="3 4">
    <name type="scientific">Parastrongyloides trichosuri</name>
    <name type="common">Possum-specific nematode worm</name>
    <dbReference type="NCBI Taxonomy" id="131310"/>
    <lineage>
        <taxon>Eukaryota</taxon>
        <taxon>Metazoa</taxon>
        <taxon>Ecdysozoa</taxon>
        <taxon>Nematoda</taxon>
        <taxon>Chromadorea</taxon>
        <taxon>Rhabditida</taxon>
        <taxon>Tylenchina</taxon>
        <taxon>Panagrolaimomorpha</taxon>
        <taxon>Strongyloidoidea</taxon>
        <taxon>Strongyloididae</taxon>
        <taxon>Parastrongyloides</taxon>
    </lineage>
</organism>
<dbReference type="InterPro" id="IPR006150">
    <property type="entry name" value="Cys_repeat_1"/>
</dbReference>
<protein>
    <submittedName>
        <fullName evidence="4">Uncharacterized protein</fullName>
    </submittedName>
</protein>
<keyword evidence="3" id="KW-1185">Reference proteome</keyword>
<sequence length="422" mass="47682">MIIILLLSLLISYIHGQGSLPPKPDRPDCSASWQSVDLSFVAQLSQCSNYEENRGVPCSPNNPTTCTGRNPFCAQMEDKTSFKCCSDTVQDSIELPFLTPESIKPICPGGAIPFKMPQVMLCSPEIVNFCPADYTCVEAANGHLLPQDSRSLCCKTSTLYSFAKVFLEMSLSPRLIPHPPINAIDFTTLNVHTSALDHSPEIRTGDHFVLAPYRLQEPAYLKKVTLFHPQTNGSYLHVLMFDPSSHTETLQFYYDRRSTGTKEIDLDTPIADGGFIYKRIINPRNDYAQGNEPPTLNFKQNYRKMWVVMVFKSVDPLTRLYISVSTDFNTKYKNAHDFLRSSTAQRLGTPVAGTYFYVRLNVLFLNCFNIHIVVLIKANPVQSIDDENNAIAPELPEISNMNKDIHSIDKRQNSENRRRRAR</sequence>
<reference evidence="4" key="1">
    <citation type="submission" date="2017-02" db="UniProtKB">
        <authorList>
            <consortium name="WormBaseParasite"/>
        </authorList>
    </citation>
    <scope>IDENTIFICATION</scope>
</reference>
<evidence type="ECO:0000313" key="3">
    <source>
        <dbReference type="Proteomes" id="UP000038045"/>
    </source>
</evidence>
<evidence type="ECO:0000256" key="2">
    <source>
        <dbReference type="SAM" id="SignalP"/>
    </source>
</evidence>
<feature type="region of interest" description="Disordered" evidence="1">
    <location>
        <begin position="403"/>
        <end position="422"/>
    </location>
</feature>
<feature type="signal peptide" evidence="2">
    <location>
        <begin position="1"/>
        <end position="16"/>
    </location>
</feature>